<dbReference type="EMBL" id="JBCAWK010000004">
    <property type="protein sequence ID" value="KAK8861358.1"/>
    <property type="molecule type" value="Genomic_DNA"/>
</dbReference>
<feature type="transmembrane region" description="Helical" evidence="7">
    <location>
        <begin position="363"/>
        <end position="383"/>
    </location>
</feature>
<dbReference type="InterPro" id="IPR036259">
    <property type="entry name" value="MFS_trans_sf"/>
</dbReference>
<feature type="transmembrane region" description="Helical" evidence="7">
    <location>
        <begin position="413"/>
        <end position="435"/>
    </location>
</feature>
<dbReference type="GO" id="GO:0005886">
    <property type="term" value="C:plasma membrane"/>
    <property type="evidence" value="ECO:0007669"/>
    <property type="project" value="TreeGrafter"/>
</dbReference>
<dbReference type="CDD" id="cd17323">
    <property type="entry name" value="MFS_Tpo1_MDR_like"/>
    <property type="match status" value="1"/>
</dbReference>
<dbReference type="PROSITE" id="PS50850">
    <property type="entry name" value="MFS"/>
    <property type="match status" value="1"/>
</dbReference>
<feature type="transmembrane region" description="Helical" evidence="7">
    <location>
        <begin position="478"/>
        <end position="501"/>
    </location>
</feature>
<feature type="region of interest" description="Disordered" evidence="6">
    <location>
        <begin position="1"/>
        <end position="68"/>
    </location>
</feature>
<evidence type="ECO:0000256" key="3">
    <source>
        <dbReference type="ARBA" id="ARBA00022692"/>
    </source>
</evidence>
<evidence type="ECO:0000256" key="6">
    <source>
        <dbReference type="SAM" id="MobiDB-lite"/>
    </source>
</evidence>
<proteinExistence type="predicted"/>
<feature type="transmembrane region" description="Helical" evidence="7">
    <location>
        <begin position="318"/>
        <end position="343"/>
    </location>
</feature>
<keyword evidence="3 7" id="KW-0812">Transmembrane</keyword>
<evidence type="ECO:0000313" key="9">
    <source>
        <dbReference type="EMBL" id="KAK8861358.1"/>
    </source>
</evidence>
<keyword evidence="4 7" id="KW-1133">Transmembrane helix</keyword>
<protein>
    <recommendedName>
        <fullName evidence="8">Major facilitator superfamily (MFS) profile domain-containing protein</fullName>
    </recommendedName>
</protein>
<keyword evidence="5 7" id="KW-0472">Membrane</keyword>
<feature type="transmembrane region" description="Helical" evidence="7">
    <location>
        <begin position="243"/>
        <end position="262"/>
    </location>
</feature>
<sequence>MSSVISQQSIGGEKPLDSISAHNEDQRISGSRPSTPPTMASEHLGMKEETRSSTEALNSAPPDDATTTAVAKRPYSSFSAKYKLLIVGIGSIAAVFSPISSNIFVPAIPTLAQAFHKSESDISQAVTVYLVFQAVTPSFFGSMSDSFGRRPLYIGTLIIYVGANIGLALMPTSAYWLLIVLRALQATGGSAVISIGFGCLTDVAEPRERGRYAAYFQLGAMAGPAFGPLLGGILTQGLGWRSIFWFLTIGTGVILVPLILFLPETLRSLVGDGSIPPPAFNASPLQLMRRRKMEKALSEKGEVGEEIERPPRKPYEPLSALTVLFIPEILLVFLWASLVYLEFYATLTVFSTALKDTYKLSEIKIGLCYLPSGVGTILAALINGRQIDYMYRKEERRVGGGFREKPDEFNIEWARLSCLIPFTLLFLISATAQGWCLEAKAPLAATLVVNFFVGLGSGTLGTVTVYGQDLVVGKGGAVSASFNLTRCIFGAIGTAVVQTMYKNLHAGWTFVLWTGLVIVFIPLPALVVKYGRGWRQARTAREQRKAKAKAEREVEKGLQKESAGEGVRS</sequence>
<dbReference type="AlphaFoldDB" id="A0AAW0Z0W3"/>
<feature type="transmembrane region" description="Helical" evidence="7">
    <location>
        <begin position="441"/>
        <end position="466"/>
    </location>
</feature>
<dbReference type="InterPro" id="IPR020846">
    <property type="entry name" value="MFS_dom"/>
</dbReference>
<feature type="transmembrane region" description="Helical" evidence="7">
    <location>
        <begin position="122"/>
        <end position="140"/>
    </location>
</feature>
<dbReference type="RefSeq" id="XP_066803983.1">
    <property type="nucleotide sequence ID" value="XM_066945294.1"/>
</dbReference>
<keyword evidence="2" id="KW-0813">Transport</keyword>
<feature type="transmembrane region" description="Helical" evidence="7">
    <location>
        <begin position="212"/>
        <end position="231"/>
    </location>
</feature>
<feature type="domain" description="Major facilitator superfamily (MFS) profile" evidence="8">
    <location>
        <begin position="86"/>
        <end position="532"/>
    </location>
</feature>
<dbReference type="SUPFAM" id="SSF103473">
    <property type="entry name" value="MFS general substrate transporter"/>
    <property type="match status" value="1"/>
</dbReference>
<evidence type="ECO:0000313" key="10">
    <source>
        <dbReference type="Proteomes" id="UP001388673"/>
    </source>
</evidence>
<comment type="caution">
    <text evidence="9">The sequence shown here is derived from an EMBL/GenBank/DDBJ whole genome shotgun (WGS) entry which is preliminary data.</text>
</comment>
<reference evidence="9 10" key="1">
    <citation type="journal article" date="2024" name="bioRxiv">
        <title>Comparative genomics of Cryptococcus and Kwoniella reveals pathogenesis evolution and contrasting karyotype dynamics via intercentromeric recombination or chromosome fusion.</title>
        <authorList>
            <person name="Coelho M.A."/>
            <person name="David-Palma M."/>
            <person name="Shea T."/>
            <person name="Bowers K."/>
            <person name="McGinley-Smith S."/>
            <person name="Mohammad A.W."/>
            <person name="Gnirke A."/>
            <person name="Yurkov A.M."/>
            <person name="Nowrousian M."/>
            <person name="Sun S."/>
            <person name="Cuomo C.A."/>
            <person name="Heitman J."/>
        </authorList>
    </citation>
    <scope>NUCLEOTIDE SEQUENCE [LARGE SCALE GENOMIC DNA]</scope>
    <source>
        <strain evidence="9 10">CBS 13917</strain>
    </source>
</reference>
<dbReference type="Gene3D" id="1.20.1720.10">
    <property type="entry name" value="Multidrug resistance protein D"/>
    <property type="match status" value="1"/>
</dbReference>
<feature type="transmembrane region" description="Helical" evidence="7">
    <location>
        <begin position="176"/>
        <end position="200"/>
    </location>
</feature>
<feature type="transmembrane region" description="Helical" evidence="7">
    <location>
        <begin position="152"/>
        <end position="170"/>
    </location>
</feature>
<evidence type="ECO:0000256" key="4">
    <source>
        <dbReference type="ARBA" id="ARBA00022989"/>
    </source>
</evidence>
<evidence type="ECO:0000259" key="8">
    <source>
        <dbReference type="PROSITE" id="PS50850"/>
    </source>
</evidence>
<name>A0AAW0Z0W3_9TREE</name>
<dbReference type="Pfam" id="PF07690">
    <property type="entry name" value="MFS_1"/>
    <property type="match status" value="1"/>
</dbReference>
<gene>
    <name evidence="9" type="ORF">IAR55_002177</name>
</gene>
<feature type="transmembrane region" description="Helical" evidence="7">
    <location>
        <begin position="507"/>
        <end position="528"/>
    </location>
</feature>
<accession>A0AAW0Z0W3</accession>
<dbReference type="FunFam" id="1.20.1720.10:FF:000009">
    <property type="entry name" value="MFS multidrug transporter"/>
    <property type="match status" value="1"/>
</dbReference>
<dbReference type="Gene3D" id="1.20.1250.20">
    <property type="entry name" value="MFS general substrate transporter like domains"/>
    <property type="match status" value="1"/>
</dbReference>
<feature type="compositionally biased region" description="Polar residues" evidence="6">
    <location>
        <begin position="1"/>
        <end position="10"/>
    </location>
</feature>
<evidence type="ECO:0000256" key="7">
    <source>
        <dbReference type="SAM" id="Phobius"/>
    </source>
</evidence>
<dbReference type="GeneID" id="92179436"/>
<dbReference type="PANTHER" id="PTHR23502:SF51">
    <property type="entry name" value="QUINIDINE RESISTANCE PROTEIN 1-RELATED"/>
    <property type="match status" value="1"/>
</dbReference>
<comment type="subcellular location">
    <subcellularLocation>
        <location evidence="1">Membrane</location>
        <topology evidence="1">Multi-pass membrane protein</topology>
    </subcellularLocation>
</comment>
<dbReference type="PANTHER" id="PTHR23502">
    <property type="entry name" value="MAJOR FACILITATOR SUPERFAMILY"/>
    <property type="match status" value="1"/>
</dbReference>
<keyword evidence="10" id="KW-1185">Reference proteome</keyword>
<dbReference type="InterPro" id="IPR011701">
    <property type="entry name" value="MFS"/>
</dbReference>
<dbReference type="KEGG" id="kne:92179436"/>
<evidence type="ECO:0000256" key="2">
    <source>
        <dbReference type="ARBA" id="ARBA00022448"/>
    </source>
</evidence>
<dbReference type="Proteomes" id="UP001388673">
    <property type="component" value="Unassembled WGS sequence"/>
</dbReference>
<dbReference type="GO" id="GO:0022857">
    <property type="term" value="F:transmembrane transporter activity"/>
    <property type="evidence" value="ECO:0007669"/>
    <property type="project" value="InterPro"/>
</dbReference>
<feature type="transmembrane region" description="Helical" evidence="7">
    <location>
        <begin position="82"/>
        <end position="102"/>
    </location>
</feature>
<organism evidence="9 10">
    <name type="scientific">Kwoniella newhampshirensis</name>
    <dbReference type="NCBI Taxonomy" id="1651941"/>
    <lineage>
        <taxon>Eukaryota</taxon>
        <taxon>Fungi</taxon>
        <taxon>Dikarya</taxon>
        <taxon>Basidiomycota</taxon>
        <taxon>Agaricomycotina</taxon>
        <taxon>Tremellomycetes</taxon>
        <taxon>Tremellales</taxon>
        <taxon>Cryptococcaceae</taxon>
        <taxon>Kwoniella</taxon>
    </lineage>
</organism>
<evidence type="ECO:0000256" key="5">
    <source>
        <dbReference type="ARBA" id="ARBA00023136"/>
    </source>
</evidence>
<feature type="region of interest" description="Disordered" evidence="6">
    <location>
        <begin position="541"/>
        <end position="569"/>
    </location>
</feature>
<evidence type="ECO:0000256" key="1">
    <source>
        <dbReference type="ARBA" id="ARBA00004141"/>
    </source>
</evidence>